<gene>
    <name evidence="7" type="ORF">JKP88DRAFT_237635</name>
</gene>
<comment type="function">
    <text evidence="5">Essential core component of the TIM22 complex, a complex that mediates the import and insertion of multi-pass transmembrane proteins into the mitochondrial inner membrane. In the TIM22 complex, it constitutes the voltage-activated and signal-gated channel. Forms a twin-pore translocase that uses the membrane potential as external driving force in 2 voltage-dependent steps.</text>
</comment>
<keyword evidence="5" id="KW-0653">Protein transport</keyword>
<dbReference type="Proteomes" id="UP000664859">
    <property type="component" value="Unassembled WGS sequence"/>
</dbReference>
<dbReference type="GO" id="GO:0045039">
    <property type="term" value="P:protein insertion into mitochondrial inner membrane"/>
    <property type="evidence" value="ECO:0007669"/>
    <property type="project" value="UniProtKB-UniRule"/>
</dbReference>
<evidence type="ECO:0000256" key="6">
    <source>
        <dbReference type="SAM" id="MobiDB-lite"/>
    </source>
</evidence>
<protein>
    <recommendedName>
        <fullName evidence="5">Mitochondrial import inner membrane translocase subunit TIM22</fullName>
    </recommendedName>
</protein>
<keyword evidence="5" id="KW-0999">Mitochondrion inner membrane</keyword>
<sequence length="208" mass="21855">MSKNRTSNDAPPDEESLRKEIFDESPFDQPDDSGWQQSFPKESRGGFGYDDTESTSEFESTAGKPDIRVKTRPDLSPSDAAVAAAVPCLLVGFVSGVEGALLGGLFGAVSGKMAETQARRSGKPLIAGHVRSTTKAGARSGAAFFSVYQGVKCASCQLRGGKKDVFNTGVAGFAIGFYQGLAAKQPLPRVMAGAATFGVIAMMLENIF</sequence>
<dbReference type="GO" id="GO:0045036">
    <property type="term" value="P:protein targeting to chloroplast"/>
    <property type="evidence" value="ECO:0007669"/>
    <property type="project" value="TreeGrafter"/>
</dbReference>
<evidence type="ECO:0000256" key="2">
    <source>
        <dbReference type="ARBA" id="ARBA00022692"/>
    </source>
</evidence>
<dbReference type="PANTHER" id="PTHR14110:SF6">
    <property type="entry name" value="OS04G0405100 PROTEIN"/>
    <property type="match status" value="1"/>
</dbReference>
<evidence type="ECO:0000256" key="4">
    <source>
        <dbReference type="ARBA" id="ARBA00023136"/>
    </source>
</evidence>
<dbReference type="EMBL" id="JAFCMP010000163">
    <property type="protein sequence ID" value="KAG5184509.1"/>
    <property type="molecule type" value="Genomic_DNA"/>
</dbReference>
<evidence type="ECO:0000313" key="8">
    <source>
        <dbReference type="Proteomes" id="UP000664859"/>
    </source>
</evidence>
<dbReference type="GO" id="GO:0042721">
    <property type="term" value="C:TIM22 mitochondrial import inner membrane insertion complex"/>
    <property type="evidence" value="ECO:0007669"/>
    <property type="project" value="UniProtKB-UniRule"/>
</dbReference>
<comment type="caution">
    <text evidence="7">The sequence shown here is derived from an EMBL/GenBank/DDBJ whole genome shotgun (WGS) entry which is preliminary data.</text>
</comment>
<keyword evidence="5" id="KW-0813">Transport</keyword>
<reference evidence="7" key="1">
    <citation type="submission" date="2021-02" db="EMBL/GenBank/DDBJ databases">
        <title>First Annotated Genome of the Yellow-green Alga Tribonema minus.</title>
        <authorList>
            <person name="Mahan K.M."/>
        </authorList>
    </citation>
    <scope>NUCLEOTIDE SEQUENCE</scope>
    <source>
        <strain evidence="7">UTEX B ZZ1240</strain>
    </source>
</reference>
<evidence type="ECO:0000256" key="5">
    <source>
        <dbReference type="RuleBase" id="RU367038"/>
    </source>
</evidence>
<dbReference type="GO" id="GO:0008320">
    <property type="term" value="F:protein transmembrane transporter activity"/>
    <property type="evidence" value="ECO:0007669"/>
    <property type="project" value="UniProtKB-UniRule"/>
</dbReference>
<name>A0A836CGC6_9STRA</name>
<dbReference type="Pfam" id="PF02466">
    <property type="entry name" value="Tim17"/>
    <property type="match status" value="1"/>
</dbReference>
<accession>A0A836CGC6</accession>
<keyword evidence="5" id="KW-0811">Translocation</keyword>
<feature type="region of interest" description="Disordered" evidence="6">
    <location>
        <begin position="1"/>
        <end position="70"/>
    </location>
</feature>
<comment type="similarity">
    <text evidence="5">Belongs to the Tim17/Tim22/Tim23 family.</text>
</comment>
<organism evidence="7 8">
    <name type="scientific">Tribonema minus</name>
    <dbReference type="NCBI Taxonomy" id="303371"/>
    <lineage>
        <taxon>Eukaryota</taxon>
        <taxon>Sar</taxon>
        <taxon>Stramenopiles</taxon>
        <taxon>Ochrophyta</taxon>
        <taxon>PX clade</taxon>
        <taxon>Xanthophyceae</taxon>
        <taxon>Tribonematales</taxon>
        <taxon>Tribonemataceae</taxon>
        <taxon>Tribonema</taxon>
    </lineage>
</organism>
<dbReference type="PANTHER" id="PTHR14110">
    <property type="entry name" value="MITOCHONDRIAL IMPORT INNER MEMBRANE TRANSLOCASE SUBUNIT TIM22"/>
    <property type="match status" value="1"/>
</dbReference>
<evidence type="ECO:0000256" key="1">
    <source>
        <dbReference type="ARBA" id="ARBA00004141"/>
    </source>
</evidence>
<keyword evidence="3" id="KW-1133">Transmembrane helix</keyword>
<evidence type="ECO:0000313" key="7">
    <source>
        <dbReference type="EMBL" id="KAG5184509.1"/>
    </source>
</evidence>
<keyword evidence="4" id="KW-0472">Membrane</keyword>
<keyword evidence="2" id="KW-0812">Transmembrane</keyword>
<comment type="subcellular location">
    <subcellularLocation>
        <location evidence="1">Membrane</location>
        <topology evidence="1">Multi-pass membrane protein</topology>
    </subcellularLocation>
    <subcellularLocation>
        <location evidence="5">Mitochondrion inner membrane</location>
        <topology evidence="5">Multi-pass membrane protein</topology>
    </subcellularLocation>
</comment>
<dbReference type="GO" id="GO:0009706">
    <property type="term" value="C:chloroplast inner membrane"/>
    <property type="evidence" value="ECO:0007669"/>
    <property type="project" value="TreeGrafter"/>
</dbReference>
<comment type="subunit">
    <text evidence="5">Component of the TIM22 complex.</text>
</comment>
<keyword evidence="8" id="KW-1185">Reference proteome</keyword>
<proteinExistence type="inferred from homology"/>
<dbReference type="AlphaFoldDB" id="A0A836CGC6"/>
<dbReference type="InterPro" id="IPR039175">
    <property type="entry name" value="TIM22"/>
</dbReference>
<keyword evidence="5" id="KW-0496">Mitochondrion</keyword>
<evidence type="ECO:0000256" key="3">
    <source>
        <dbReference type="ARBA" id="ARBA00022989"/>
    </source>
</evidence>